<feature type="repeat" description="NHL" evidence="2">
    <location>
        <begin position="1145"/>
        <end position="1171"/>
    </location>
</feature>
<feature type="repeat" description="NHL" evidence="2">
    <location>
        <begin position="690"/>
        <end position="721"/>
    </location>
</feature>
<reference evidence="4" key="1">
    <citation type="submission" date="2021-02" db="EMBL/GenBank/DDBJ databases">
        <authorList>
            <person name="Nowell W R."/>
        </authorList>
    </citation>
    <scope>NUCLEOTIDE SEQUENCE</scope>
</reference>
<feature type="region of interest" description="Disordered" evidence="3">
    <location>
        <begin position="1930"/>
        <end position="2033"/>
    </location>
</feature>
<dbReference type="GO" id="GO:0000209">
    <property type="term" value="P:protein polyubiquitination"/>
    <property type="evidence" value="ECO:0007669"/>
    <property type="project" value="TreeGrafter"/>
</dbReference>
<feature type="repeat" description="NHL" evidence="2">
    <location>
        <begin position="1823"/>
        <end position="1860"/>
    </location>
</feature>
<dbReference type="InterPro" id="IPR050952">
    <property type="entry name" value="TRIM-NHL_E3_ligases"/>
</dbReference>
<feature type="repeat" description="NHL" evidence="2">
    <location>
        <begin position="1014"/>
        <end position="1044"/>
    </location>
</feature>
<evidence type="ECO:0000313" key="5">
    <source>
        <dbReference type="Proteomes" id="UP000663874"/>
    </source>
</evidence>
<evidence type="ECO:0000256" key="2">
    <source>
        <dbReference type="PROSITE-ProRule" id="PRU00504"/>
    </source>
</evidence>
<dbReference type="GO" id="GO:0043161">
    <property type="term" value="P:proteasome-mediated ubiquitin-dependent protein catabolic process"/>
    <property type="evidence" value="ECO:0007669"/>
    <property type="project" value="TreeGrafter"/>
</dbReference>
<keyword evidence="1" id="KW-0677">Repeat</keyword>
<dbReference type="CDD" id="cd05819">
    <property type="entry name" value="NHL"/>
    <property type="match status" value="7"/>
</dbReference>
<organism evidence="4 5">
    <name type="scientific">Rotaria sordida</name>
    <dbReference type="NCBI Taxonomy" id="392033"/>
    <lineage>
        <taxon>Eukaryota</taxon>
        <taxon>Metazoa</taxon>
        <taxon>Spiralia</taxon>
        <taxon>Gnathifera</taxon>
        <taxon>Rotifera</taxon>
        <taxon>Eurotatoria</taxon>
        <taxon>Bdelloidea</taxon>
        <taxon>Philodinida</taxon>
        <taxon>Philodinidae</taxon>
        <taxon>Rotaria</taxon>
    </lineage>
</organism>
<gene>
    <name evidence="4" type="ORF">FNK824_LOCUS11918</name>
</gene>
<dbReference type="PANTHER" id="PTHR24104">
    <property type="entry name" value="E3 UBIQUITIN-PROTEIN LIGASE NHLRC1-RELATED"/>
    <property type="match status" value="1"/>
</dbReference>
<dbReference type="PROSITE" id="PS51125">
    <property type="entry name" value="NHL"/>
    <property type="match status" value="9"/>
</dbReference>
<feature type="non-terminal residue" evidence="4">
    <location>
        <position position="2611"/>
    </location>
</feature>
<dbReference type="Gene3D" id="2.120.10.30">
    <property type="entry name" value="TolB, C-terminal domain"/>
    <property type="match status" value="8"/>
</dbReference>
<dbReference type="EMBL" id="CAJOBE010001451">
    <property type="protein sequence ID" value="CAF3745109.1"/>
    <property type="molecule type" value="Genomic_DNA"/>
</dbReference>
<evidence type="ECO:0000256" key="3">
    <source>
        <dbReference type="SAM" id="MobiDB-lite"/>
    </source>
</evidence>
<evidence type="ECO:0008006" key="6">
    <source>
        <dbReference type="Google" id="ProtNLM"/>
    </source>
</evidence>
<dbReference type="SUPFAM" id="SSF63829">
    <property type="entry name" value="Calcium-dependent phosphotriesterase"/>
    <property type="match status" value="1"/>
</dbReference>
<dbReference type="Gene3D" id="2.40.10.500">
    <property type="match status" value="4"/>
</dbReference>
<evidence type="ECO:0000256" key="1">
    <source>
        <dbReference type="ARBA" id="ARBA00022737"/>
    </source>
</evidence>
<name>A0A818XXL5_9BILA</name>
<feature type="region of interest" description="Disordered" evidence="3">
    <location>
        <begin position="2307"/>
        <end position="2611"/>
    </location>
</feature>
<protein>
    <recommendedName>
        <fullName evidence="6">NHL repeat containing protein</fullName>
    </recommendedName>
</protein>
<dbReference type="GO" id="GO:0061630">
    <property type="term" value="F:ubiquitin protein ligase activity"/>
    <property type="evidence" value="ECO:0007669"/>
    <property type="project" value="TreeGrafter"/>
</dbReference>
<evidence type="ECO:0000313" key="4">
    <source>
        <dbReference type="EMBL" id="CAF3745109.1"/>
    </source>
</evidence>
<dbReference type="Proteomes" id="UP000663874">
    <property type="component" value="Unassembled WGS sequence"/>
</dbReference>
<feature type="repeat" description="NHL" evidence="2">
    <location>
        <begin position="628"/>
        <end position="669"/>
    </location>
</feature>
<feature type="repeat" description="NHL" evidence="2">
    <location>
        <begin position="1666"/>
        <end position="1709"/>
    </location>
</feature>
<dbReference type="InterPro" id="IPR011042">
    <property type="entry name" value="6-blade_b-propeller_TolB-like"/>
</dbReference>
<comment type="caution">
    <text evidence="4">The sequence shown here is derived from an EMBL/GenBank/DDBJ whole genome shotgun (WGS) entry which is preliminary data.</text>
</comment>
<dbReference type="Pfam" id="PF01436">
    <property type="entry name" value="NHL"/>
    <property type="match status" value="6"/>
</dbReference>
<feature type="repeat" description="NHL" evidence="2">
    <location>
        <begin position="475"/>
        <end position="518"/>
    </location>
</feature>
<dbReference type="SUPFAM" id="SSF101898">
    <property type="entry name" value="NHL repeat"/>
    <property type="match status" value="6"/>
</dbReference>
<accession>A0A818XXL5</accession>
<sequence>MNCRSTTGTTVAGWYTSPGSTIGQFNTPTAVYVDVNGSIYVADSGNYRVQKWYSNEPFGRTIIGGQGNGATLNKISTTYAFHVDSQTNIYVSEYGNNRVTFWAAGNTTAGKLVAGGNGAGTAANQTYSPWGISVDVNGTLFIVEYSAHRVSKWLKNATTGITVAGQSGVSGPWAYLFLNPRALAVDQYGYLYVMDSGNKRIQRWWPGASYGFTVASSTTLSNPYGLSIGITASITTTTPSPSTLPPNQVCATAIWNSTFNLAAGTGTAGSTATLLYNPYDVFIDGQQSIYVVDNYNNRVQKYLAGSNVSTTVAGLSLTVGLTPTAGSASPQFNSPTGIFVDLTGIIYVADYNNYRVQKWLPGDPFGSTVAGGHGPGTTLDKIGGVQAIYVDAQSNIYVSEYTNHRVSLWTAGNTTAGKLVAGTSNGVAGSGANQLKYPWDIYVISNGTLYIVDQTQLPNQVCATAQWNATFSIVGGTTSTSGNTASRLNSPYDVFVDGYGNIYVADYSNNRIQRFTSSPVNGTTVAGALTSGSGYSQLYLPTAIFLDANRTLYILDSGNYRVQKWLYGEPLGFTVAGGYGFGSTANKISTSYGLFVDRQSNIYISDTANHRVVFWQARNTTTGRVIAGGNGASIGANQLYNPRGIFVDSTNALYIADYSNHRVQKWLSGASNGITVAGDPSGASGSLVYQLTNPTAVIVDQYGNIYVLDSGNRRIQKWEPGSTFGITVVYELSLSSPLGMRFAPATTTTPKPLTQIPNQICAGPSWSSTFATVAGTGISGTSASTLYNPFSVYIDGLDTVYIADYNNHRVQKYLSGSTVGIQVAGFGTTAGTTGVYLNKPTAVFVNSNGVIYILDSLNYRVQQWSSGQPMGITVAGGRGQGAAYTQISTSYALYVDAQSNIYISDCGNNRIHFWAFGNTTAGKMVAGNNVAGNGANQLNCPWGIYVTSNGTMYIVDRNNHRIQRWLPALTTTTASTVPPLTYASYQVCQNGVWSSSMATLAGTYNSAGSTTSLLSSPYDVFVDGNNNVFVADYSNNRIQRFAAGSTISTNVAGITLSGGSGFNELYGPSAIFVTPNGVMYIVDTLNYRVQKWVYGEPLGLTVAGGRGLGTLYTQIGTSYGLWAAGNTAAGARVAGGNGAGGASTQLYYPWGIYVSNISTVYIADRNNHRIQRWLSGATSGTNVAGTGVAGSAATQLSSPRAVIMDQFNYLYILDTGNNRVQRWALGATSGITIVSSTSFLTPSGMRFGPPGNMIVADTSRHRIVSFPISCREVQKWIPGQLNGTTVAGGQALTTTTTTASYPTQSPNQICQNGVWNISMIVVAGTTGVSGPNSTRLTIPYDAFVDGKNNTFVVDYGNHRIQRCSAGSTVGTTVAGFTRTGGSGFSELRNPSSVYVTPDGILYILDNLNYRVQKWVYGEPLGFTVAGGRGSGTSLTQISAGYGLFVDNQYNVYVSEYGNHRVSMWTLGNTASGTRVAGGNGAGTGLTQLYYPWGIFVASLTNVLYIADWQNHRIQKWLYGATSGTTVAGVTGSSGSTANKLYGPKAVVVDQFDYLYILDTGDRKLHNSYVGATTGVTVAGQSGIAGSWSYQLNNPTHIKFDLMGNMYVMDAGNKRIQRWSPGSTYGVTVVSTTALLNGIGIAFDLAVAYPLPCLTGSFNNTGWKVMVGSTSNPGSTSTTLRYPNDVYVDASQYIFVADSSNHRIQRFAFGSTLGTTVAGTGSSGSSLSELNFPTSIFVDSSRNMYIADGFNNRVLKWQIGTPMGVIVAGIAGPKTTLDTIASSYAIYVDAESNLYVSECGNNRVTRWIKDNTTDGQLVAGGNGRGTKLYQLKYPWGIYADSSRTVYVVDQGNHRVMMWASGATSGVIIAGQTGVPGSSANQLNTPTTITFDILGFMFIMDSGNNRVLRFTLGSTVGATVATLSTFNVPRATTSTTTTTTTSETSTTSETTTTETETTTTSETTTSESTTTETTTTSQTTTTATTTTTTSETSTSSTTETTTTETTTTETTSTSETTTTETTTTETTSTSATTTTATTTTSATTTSQTKTTTTSATTTSATTTTTTTTTTTSETTTTETTTTSETTVTETTTTSETTTTETTTTSETTTTETETTTTETTTTSETTTTETTTTSDTTTTETETTTTETTTTSETTTTETTTTETTTTETTTTSETTTTDTTETTTTETTTTSETTTTETTTTSETTTSESTTTETTTTSQTTTTATTTTTTSETSTSSTTETTTTETTTTETTSTSETTTTETTTTETTSTSATTTTATTTTSATTTSQTKTTTTSATTTSATTTTTTTTTTTSETTTTETTTTSETTVTETTTTSETTTTETTTTSETTTTETETTTTETTTTSETTTTETTTTSDTTTTETETTTTETTTTSETTTTETTTTETTTTETTTTSETTTTDTTETTTTETTTTSETTTTETTTTSETTTTDTTETTTTDTTETTTTDTTETTTTETTTTSEPTTTDTTTTTTTETTATTTTETTATTTSETTTTETTTTSETTTTDTTTTTTSETTTTETTTTSETTTTETTTTTSETSTTSETTTTETETTTTSETTTSESTTTETTTTSQTTTTATTTTTTSETSTSSTTE</sequence>
<dbReference type="InterPro" id="IPR001258">
    <property type="entry name" value="NHL_repeat"/>
</dbReference>
<feature type="repeat" description="NHL" evidence="2">
    <location>
        <begin position="16"/>
        <end position="55"/>
    </location>
</feature>
<dbReference type="GO" id="GO:0008270">
    <property type="term" value="F:zinc ion binding"/>
    <property type="evidence" value="ECO:0007669"/>
    <property type="project" value="UniProtKB-KW"/>
</dbReference>
<feature type="repeat" description="NHL" evidence="2">
    <location>
        <begin position="932"/>
        <end position="963"/>
    </location>
</feature>
<dbReference type="PANTHER" id="PTHR24104:SF25">
    <property type="entry name" value="PROTEIN LIN-41"/>
    <property type="match status" value="1"/>
</dbReference>
<feature type="region of interest" description="Disordered" evidence="3">
    <location>
        <begin position="2065"/>
        <end position="2275"/>
    </location>
</feature>
<proteinExistence type="predicted"/>